<feature type="transmembrane region" description="Helical" evidence="7">
    <location>
        <begin position="371"/>
        <end position="389"/>
    </location>
</feature>
<dbReference type="GO" id="GO:0022857">
    <property type="term" value="F:transmembrane transporter activity"/>
    <property type="evidence" value="ECO:0007669"/>
    <property type="project" value="InterPro"/>
</dbReference>
<dbReference type="InterPro" id="IPR020846">
    <property type="entry name" value="MFS_dom"/>
</dbReference>
<dbReference type="Gene3D" id="1.20.1250.20">
    <property type="entry name" value="MFS general substrate transporter like domains"/>
    <property type="match status" value="1"/>
</dbReference>
<dbReference type="GO" id="GO:0016020">
    <property type="term" value="C:membrane"/>
    <property type="evidence" value="ECO:0007669"/>
    <property type="project" value="UniProtKB-SubCell"/>
</dbReference>
<dbReference type="SUPFAM" id="SSF103473">
    <property type="entry name" value="MFS general substrate transporter"/>
    <property type="match status" value="1"/>
</dbReference>
<feature type="compositionally biased region" description="Polar residues" evidence="6">
    <location>
        <begin position="1"/>
        <end position="15"/>
    </location>
</feature>
<keyword evidence="3 7" id="KW-0812">Transmembrane</keyword>
<dbReference type="PANTHER" id="PTHR23506:SF26">
    <property type="entry name" value="MFS-TYPE TRANSPORTER SLC18B1"/>
    <property type="match status" value="1"/>
</dbReference>
<feature type="transmembrane region" description="Helical" evidence="7">
    <location>
        <begin position="85"/>
        <end position="106"/>
    </location>
</feature>
<feature type="transmembrane region" description="Helical" evidence="7">
    <location>
        <begin position="319"/>
        <end position="343"/>
    </location>
</feature>
<dbReference type="PANTHER" id="PTHR23506">
    <property type="entry name" value="GH10249P"/>
    <property type="match status" value="1"/>
</dbReference>
<keyword evidence="10" id="KW-1185">Reference proteome</keyword>
<gene>
    <name evidence="9" type="ORF">LSH36_236g04048</name>
</gene>
<keyword evidence="5 7" id="KW-0472">Membrane</keyword>
<feature type="region of interest" description="Disordered" evidence="6">
    <location>
        <begin position="1"/>
        <end position="25"/>
    </location>
</feature>
<feature type="compositionally biased region" description="Polar residues" evidence="6">
    <location>
        <begin position="413"/>
        <end position="429"/>
    </location>
</feature>
<feature type="transmembrane region" description="Helical" evidence="7">
    <location>
        <begin position="143"/>
        <end position="167"/>
    </location>
</feature>
<evidence type="ECO:0000256" key="1">
    <source>
        <dbReference type="ARBA" id="ARBA00004141"/>
    </source>
</evidence>
<feature type="transmembrane region" description="Helical" evidence="7">
    <location>
        <begin position="179"/>
        <end position="201"/>
    </location>
</feature>
<comment type="subcellular location">
    <subcellularLocation>
        <location evidence="1">Membrane</location>
        <topology evidence="1">Multi-pass membrane protein</topology>
    </subcellularLocation>
</comment>
<dbReference type="InterPro" id="IPR050930">
    <property type="entry name" value="MFS_Vesicular_Transporter"/>
</dbReference>
<protein>
    <recommendedName>
        <fullName evidence="8">Major facilitator superfamily (MFS) profile domain-containing protein</fullName>
    </recommendedName>
</protein>
<dbReference type="EMBL" id="JAODUP010000236">
    <property type="protein sequence ID" value="KAK2155600.1"/>
    <property type="molecule type" value="Genomic_DNA"/>
</dbReference>
<name>A0AAD9JNB9_9ANNE</name>
<evidence type="ECO:0000256" key="3">
    <source>
        <dbReference type="ARBA" id="ARBA00022692"/>
    </source>
</evidence>
<dbReference type="AlphaFoldDB" id="A0AAD9JNB9"/>
<feature type="transmembrane region" description="Helical" evidence="7">
    <location>
        <begin position="246"/>
        <end position="270"/>
    </location>
</feature>
<feature type="transmembrane region" description="Helical" evidence="7">
    <location>
        <begin position="213"/>
        <end position="234"/>
    </location>
</feature>
<feature type="transmembrane region" description="Helical" evidence="7">
    <location>
        <begin position="290"/>
        <end position="312"/>
    </location>
</feature>
<evidence type="ECO:0000256" key="4">
    <source>
        <dbReference type="ARBA" id="ARBA00022989"/>
    </source>
</evidence>
<feature type="transmembrane region" description="Helical" evidence="7">
    <location>
        <begin position="46"/>
        <end position="65"/>
    </location>
</feature>
<reference evidence="9" key="1">
    <citation type="journal article" date="2023" name="Mol. Biol. Evol.">
        <title>Third-Generation Sequencing Reveals the Adaptive Role of the Epigenome in Three Deep-Sea Polychaetes.</title>
        <authorList>
            <person name="Perez M."/>
            <person name="Aroh O."/>
            <person name="Sun Y."/>
            <person name="Lan Y."/>
            <person name="Juniper S.K."/>
            <person name="Young C.R."/>
            <person name="Angers B."/>
            <person name="Qian P.Y."/>
        </authorList>
    </citation>
    <scope>NUCLEOTIDE SEQUENCE</scope>
    <source>
        <strain evidence="9">P08H-3</strain>
    </source>
</reference>
<evidence type="ECO:0000259" key="8">
    <source>
        <dbReference type="PROSITE" id="PS50850"/>
    </source>
</evidence>
<proteinExistence type="predicted"/>
<dbReference type="InterPro" id="IPR011701">
    <property type="entry name" value="MFS"/>
</dbReference>
<sequence>MMSPEESTVIPSSTSEHSDVESPEVHISGHPSDVFRFRALPKVKKFIVITFSLVNFCVGVFYSALGPFFPNEAALKHINNTTTGLIFGIFELVLFIMSPVFGNFYISSKQLTSIGAKFMYCSGVFVCGCCGILFGFLDGIQDGFRFSLMCLLVRGMEGVGAAAYMTASFAIMAHAFPDHVATVFGTLELFSGLGFMIGPPIGGALYQLGGFKLPFISFGVLVIIIGLFSVMLLPSVQDISGRPKRFILGLLRIPVVCIMCLYLMLGASVIGFLDIGMAKFLYRVPGLSKVILIVGYFVAGLSYIFLGPAPFLPIANNHIWLVIICLAASGLGLGTMVITFQIITKGTQAFLGPTFGGYLIDKVEFQMASTYLGFSLIAVGLLYLVYCLILKITDARMTHDTSEPSDSQSESSLLCNDQQPSTKYHTLDR</sequence>
<dbReference type="InterPro" id="IPR036259">
    <property type="entry name" value="MFS_trans_sf"/>
</dbReference>
<feature type="domain" description="Major facilitator superfamily (MFS) profile" evidence="8">
    <location>
        <begin position="43"/>
        <end position="429"/>
    </location>
</feature>
<evidence type="ECO:0000256" key="6">
    <source>
        <dbReference type="SAM" id="MobiDB-lite"/>
    </source>
</evidence>
<keyword evidence="4 7" id="KW-1133">Transmembrane helix</keyword>
<feature type="region of interest" description="Disordered" evidence="6">
    <location>
        <begin position="400"/>
        <end position="429"/>
    </location>
</feature>
<feature type="transmembrane region" description="Helical" evidence="7">
    <location>
        <begin position="118"/>
        <end position="137"/>
    </location>
</feature>
<organism evidence="9 10">
    <name type="scientific">Paralvinella palmiformis</name>
    <dbReference type="NCBI Taxonomy" id="53620"/>
    <lineage>
        <taxon>Eukaryota</taxon>
        <taxon>Metazoa</taxon>
        <taxon>Spiralia</taxon>
        <taxon>Lophotrochozoa</taxon>
        <taxon>Annelida</taxon>
        <taxon>Polychaeta</taxon>
        <taxon>Sedentaria</taxon>
        <taxon>Canalipalpata</taxon>
        <taxon>Terebellida</taxon>
        <taxon>Terebelliformia</taxon>
        <taxon>Alvinellidae</taxon>
        <taxon>Paralvinella</taxon>
    </lineage>
</organism>
<keyword evidence="2" id="KW-0813">Transport</keyword>
<dbReference type="Pfam" id="PF07690">
    <property type="entry name" value="MFS_1"/>
    <property type="match status" value="1"/>
</dbReference>
<comment type="caution">
    <text evidence="9">The sequence shown here is derived from an EMBL/GenBank/DDBJ whole genome shotgun (WGS) entry which is preliminary data.</text>
</comment>
<evidence type="ECO:0000313" key="9">
    <source>
        <dbReference type="EMBL" id="KAK2155600.1"/>
    </source>
</evidence>
<evidence type="ECO:0000256" key="7">
    <source>
        <dbReference type="SAM" id="Phobius"/>
    </source>
</evidence>
<evidence type="ECO:0000256" key="2">
    <source>
        <dbReference type="ARBA" id="ARBA00022448"/>
    </source>
</evidence>
<evidence type="ECO:0000256" key="5">
    <source>
        <dbReference type="ARBA" id="ARBA00023136"/>
    </source>
</evidence>
<dbReference type="PROSITE" id="PS50850">
    <property type="entry name" value="MFS"/>
    <property type="match status" value="1"/>
</dbReference>
<dbReference type="Proteomes" id="UP001208570">
    <property type="component" value="Unassembled WGS sequence"/>
</dbReference>
<accession>A0AAD9JNB9</accession>
<evidence type="ECO:0000313" key="10">
    <source>
        <dbReference type="Proteomes" id="UP001208570"/>
    </source>
</evidence>